<evidence type="ECO:0000313" key="1">
    <source>
        <dbReference type="EMBL" id="CBX72836.1"/>
    </source>
</evidence>
<name>F4N428_YEREN</name>
<organism evidence="1">
    <name type="scientific">Yersinia enterocolitica W22703</name>
    <dbReference type="NCBI Taxonomy" id="913028"/>
    <lineage>
        <taxon>Bacteria</taxon>
        <taxon>Pseudomonadati</taxon>
        <taxon>Pseudomonadota</taxon>
        <taxon>Gammaproteobacteria</taxon>
        <taxon>Enterobacterales</taxon>
        <taxon>Yersiniaceae</taxon>
        <taxon>Yersinia</taxon>
    </lineage>
</organism>
<proteinExistence type="predicted"/>
<dbReference type="AlphaFoldDB" id="F4N428"/>
<accession>F4N428</accession>
<sequence length="59" mass="6543">MLNHRFKMLLLECFLGFWYTDAYPKWCINKALQLTEPGFKAGAPLPTGLVPKGGVCQGA</sequence>
<reference evidence="1" key="1">
    <citation type="journal article" date="2011" name="BMC Genomics">
        <title>Shotgun sequencing of Yersinia enterocolitica strain W22703 (biotype 2, serotype O:9): genomic evidence for oscillation between invertebrates and mammals.</title>
        <authorList>
            <person name="Fuchs T.M."/>
            <person name="Brandt K."/>
            <person name="Starke M."/>
            <person name="Rattei T."/>
        </authorList>
    </citation>
    <scope>NUCLEOTIDE SEQUENCE</scope>
</reference>
<protein>
    <submittedName>
        <fullName evidence="1">Uncharacterized protein</fullName>
    </submittedName>
</protein>
<gene>
    <name evidence="1" type="ORF">YEW_CE09060</name>
</gene>
<dbReference type="EMBL" id="FR718705">
    <property type="protein sequence ID" value="CBX72836.1"/>
    <property type="molecule type" value="Genomic_DNA"/>
</dbReference>